<dbReference type="Pfam" id="PF22936">
    <property type="entry name" value="Pol_BBD"/>
    <property type="match status" value="1"/>
</dbReference>
<reference evidence="3" key="1">
    <citation type="journal article" date="2019" name="Sci. Rep.">
        <title>Draft genome of Tanacetum cinerariifolium, the natural source of mosquito coil.</title>
        <authorList>
            <person name="Yamashiro T."/>
            <person name="Shiraishi A."/>
            <person name="Satake H."/>
            <person name="Nakayama K."/>
        </authorList>
    </citation>
    <scope>NUCLEOTIDE SEQUENCE</scope>
</reference>
<dbReference type="AlphaFoldDB" id="A0A6L2MEB3"/>
<feature type="domain" description="GAG-pre-integrase" evidence="1">
    <location>
        <begin position="203"/>
        <end position="248"/>
    </location>
</feature>
<proteinExistence type="predicted"/>
<comment type="caution">
    <text evidence="3">The sequence shown here is derived from an EMBL/GenBank/DDBJ whole genome shotgun (WGS) entry which is preliminary data.</text>
</comment>
<feature type="domain" description="Retrovirus-related Pol polyprotein from transposon TNT 1-94-like beta-barrel" evidence="2">
    <location>
        <begin position="94"/>
        <end position="167"/>
    </location>
</feature>
<dbReference type="EMBL" id="BKCJ010006449">
    <property type="protein sequence ID" value="GEU72228.1"/>
    <property type="molecule type" value="Genomic_DNA"/>
</dbReference>
<accession>A0A6L2MEB3</accession>
<protein>
    <submittedName>
        <fullName evidence="3">Ribonuclease H-like domain-containing protein</fullName>
    </submittedName>
</protein>
<evidence type="ECO:0000313" key="3">
    <source>
        <dbReference type="EMBL" id="GEU72228.1"/>
    </source>
</evidence>
<dbReference type="InterPro" id="IPR025724">
    <property type="entry name" value="GAG-pre-integrase_dom"/>
</dbReference>
<dbReference type="InterPro" id="IPR054722">
    <property type="entry name" value="PolX-like_BBD"/>
</dbReference>
<evidence type="ECO:0000259" key="2">
    <source>
        <dbReference type="Pfam" id="PF22936"/>
    </source>
</evidence>
<name>A0A6L2MEB3_TANCI</name>
<dbReference type="Pfam" id="PF13976">
    <property type="entry name" value="gag_pre-integrs"/>
    <property type="match status" value="1"/>
</dbReference>
<evidence type="ECO:0000259" key="1">
    <source>
        <dbReference type="Pfam" id="PF13976"/>
    </source>
</evidence>
<gene>
    <name evidence="3" type="ORF">Tci_044206</name>
</gene>
<sequence length="255" mass="28593">MVPTAVLTQSKPVSITVVRPVSAAVPKIKEWRPKFQILDHLSRTTTASITLKRFDYNDALRRSKGNPKGGKISGKGKIRTVHGNLQHALKDKGVIDSGCSRHMTGNMSYLSNFEELNGGCVTFRGNPKGGKISGKGKIRTGKLDFDDVYFVKELKFNLFSVSLMCDKKNSVLFTNTKCLVLSPDFKLPDESQVLLRVPTENNMYNVNLKNIVPSRDFTCLFAKATIDESNLWHRRMGHINFKTVNLIISITYKII</sequence>
<organism evidence="3">
    <name type="scientific">Tanacetum cinerariifolium</name>
    <name type="common">Dalmatian daisy</name>
    <name type="synonym">Chrysanthemum cinerariifolium</name>
    <dbReference type="NCBI Taxonomy" id="118510"/>
    <lineage>
        <taxon>Eukaryota</taxon>
        <taxon>Viridiplantae</taxon>
        <taxon>Streptophyta</taxon>
        <taxon>Embryophyta</taxon>
        <taxon>Tracheophyta</taxon>
        <taxon>Spermatophyta</taxon>
        <taxon>Magnoliopsida</taxon>
        <taxon>eudicotyledons</taxon>
        <taxon>Gunneridae</taxon>
        <taxon>Pentapetalae</taxon>
        <taxon>asterids</taxon>
        <taxon>campanulids</taxon>
        <taxon>Asterales</taxon>
        <taxon>Asteraceae</taxon>
        <taxon>Asteroideae</taxon>
        <taxon>Anthemideae</taxon>
        <taxon>Anthemidinae</taxon>
        <taxon>Tanacetum</taxon>
    </lineage>
</organism>